<protein>
    <submittedName>
        <fullName evidence="2">Uncharacterized protein</fullName>
    </submittedName>
</protein>
<dbReference type="RefSeq" id="WP_316021632.1">
    <property type="nucleotide sequence ID" value="NZ_JAWDID010000098.1"/>
</dbReference>
<feature type="transmembrane region" description="Helical" evidence="1">
    <location>
        <begin position="40"/>
        <end position="60"/>
    </location>
</feature>
<comment type="caution">
    <text evidence="2">The sequence shown here is derived from an EMBL/GenBank/DDBJ whole genome shotgun (WGS) entry which is preliminary data.</text>
</comment>
<evidence type="ECO:0000256" key="1">
    <source>
        <dbReference type="SAM" id="Phobius"/>
    </source>
</evidence>
<keyword evidence="1" id="KW-1133">Transmembrane helix</keyword>
<reference evidence="2 3" key="1">
    <citation type="submission" date="2023-09" db="EMBL/GenBank/DDBJ databases">
        <title>Whole genome shotgun sequencing (WGS) of Bosea sp. ZW T0_25, isolated from stored onions (Allium cepa).</title>
        <authorList>
            <person name="Stoll D.A."/>
            <person name="Huch M."/>
        </authorList>
    </citation>
    <scope>NUCLEOTIDE SEQUENCE [LARGE SCALE GENOMIC DNA]</scope>
    <source>
        <strain evidence="2 3">ZW T0_25</strain>
    </source>
</reference>
<evidence type="ECO:0000313" key="2">
    <source>
        <dbReference type="EMBL" id="MDU0343940.1"/>
    </source>
</evidence>
<gene>
    <name evidence="2" type="ORF">RKE40_29005</name>
</gene>
<dbReference type="EMBL" id="JAWDID010000098">
    <property type="protein sequence ID" value="MDU0343940.1"/>
    <property type="molecule type" value="Genomic_DNA"/>
</dbReference>
<proteinExistence type="predicted"/>
<keyword evidence="3" id="KW-1185">Reference proteome</keyword>
<name>A0ABU3SGL9_9HYPH</name>
<accession>A0ABU3SGL9</accession>
<organism evidence="2 3">
    <name type="scientific">Bosea rubneri</name>
    <dbReference type="NCBI Taxonomy" id="3075434"/>
    <lineage>
        <taxon>Bacteria</taxon>
        <taxon>Pseudomonadati</taxon>
        <taxon>Pseudomonadota</taxon>
        <taxon>Alphaproteobacteria</taxon>
        <taxon>Hyphomicrobiales</taxon>
        <taxon>Boseaceae</taxon>
        <taxon>Bosea</taxon>
    </lineage>
</organism>
<evidence type="ECO:0000313" key="3">
    <source>
        <dbReference type="Proteomes" id="UP001254257"/>
    </source>
</evidence>
<keyword evidence="1" id="KW-0812">Transmembrane</keyword>
<dbReference type="Proteomes" id="UP001254257">
    <property type="component" value="Unassembled WGS sequence"/>
</dbReference>
<sequence>MTRVAIHDRARSYRRHGRRLRLALRRRPVGHGVIAALDDLVPPLAVSFFLLLTVAIGWILGRISDGACRQAVN</sequence>
<keyword evidence="1" id="KW-0472">Membrane</keyword>